<comment type="function">
    <text evidence="5">Involved in formation and maintenance of cell shape.</text>
</comment>
<dbReference type="STRING" id="142842.SAMN02745118_02231"/>
<evidence type="ECO:0000256" key="3">
    <source>
        <dbReference type="ARBA" id="ARBA00022960"/>
    </source>
</evidence>
<dbReference type="Proteomes" id="UP000190625">
    <property type="component" value="Unassembled WGS sequence"/>
</dbReference>
<gene>
    <name evidence="8" type="ORF">SAMN02745118_02231</name>
</gene>
<dbReference type="GO" id="GO:0005886">
    <property type="term" value="C:plasma membrane"/>
    <property type="evidence" value="ECO:0007669"/>
    <property type="project" value="TreeGrafter"/>
</dbReference>
<keyword evidence="9" id="KW-1185">Reference proteome</keyword>
<keyword evidence="3 5" id="KW-0133">Cell shape</keyword>
<evidence type="ECO:0000259" key="7">
    <source>
        <dbReference type="Pfam" id="PF04085"/>
    </source>
</evidence>
<accession>A0A1T4PMY2</accession>
<evidence type="ECO:0000256" key="2">
    <source>
        <dbReference type="ARBA" id="ARBA00013855"/>
    </source>
</evidence>
<dbReference type="PANTHER" id="PTHR34138">
    <property type="entry name" value="CELL SHAPE-DETERMINING PROTEIN MREC"/>
    <property type="match status" value="1"/>
</dbReference>
<dbReference type="RefSeq" id="WP_159442944.1">
    <property type="nucleotide sequence ID" value="NZ_FUWM01000020.1"/>
</dbReference>
<dbReference type="Gene3D" id="2.40.10.350">
    <property type="entry name" value="Rod shape-determining protein MreC, domain 2"/>
    <property type="match status" value="1"/>
</dbReference>
<dbReference type="AlphaFoldDB" id="A0A1T4PMY2"/>
<reference evidence="9" key="1">
    <citation type="submission" date="2017-02" db="EMBL/GenBank/DDBJ databases">
        <authorList>
            <person name="Varghese N."/>
            <person name="Submissions S."/>
        </authorList>
    </citation>
    <scope>NUCLEOTIDE SEQUENCE [LARGE SCALE GENOMIC DNA]</scope>
    <source>
        <strain evidence="9">ATCC BAA-73</strain>
    </source>
</reference>
<comment type="similarity">
    <text evidence="1 5">Belongs to the MreC family.</text>
</comment>
<keyword evidence="6" id="KW-0175">Coiled coil</keyword>
<organism evidence="8 9">
    <name type="scientific">Selenihalanaerobacter shriftii</name>
    <dbReference type="NCBI Taxonomy" id="142842"/>
    <lineage>
        <taxon>Bacteria</taxon>
        <taxon>Bacillati</taxon>
        <taxon>Bacillota</taxon>
        <taxon>Clostridia</taxon>
        <taxon>Halanaerobiales</taxon>
        <taxon>Halobacteroidaceae</taxon>
        <taxon>Selenihalanaerobacter</taxon>
    </lineage>
</organism>
<dbReference type="InterPro" id="IPR042177">
    <property type="entry name" value="Cell/Rod_1"/>
</dbReference>
<feature type="coiled-coil region" evidence="6">
    <location>
        <begin position="70"/>
        <end position="114"/>
    </location>
</feature>
<evidence type="ECO:0000256" key="6">
    <source>
        <dbReference type="SAM" id="Coils"/>
    </source>
</evidence>
<dbReference type="Gene3D" id="2.40.10.340">
    <property type="entry name" value="Rod shape-determining protein MreC, domain 1"/>
    <property type="match status" value="1"/>
</dbReference>
<dbReference type="GO" id="GO:0008360">
    <property type="term" value="P:regulation of cell shape"/>
    <property type="evidence" value="ECO:0007669"/>
    <property type="project" value="UniProtKB-KW"/>
</dbReference>
<dbReference type="Pfam" id="PF04085">
    <property type="entry name" value="MreC"/>
    <property type="match status" value="1"/>
</dbReference>
<dbReference type="InterPro" id="IPR055342">
    <property type="entry name" value="MreC_beta-barrel_core"/>
</dbReference>
<dbReference type="NCBIfam" id="TIGR00219">
    <property type="entry name" value="mreC"/>
    <property type="match status" value="1"/>
</dbReference>
<evidence type="ECO:0000256" key="1">
    <source>
        <dbReference type="ARBA" id="ARBA00009369"/>
    </source>
</evidence>
<protein>
    <recommendedName>
        <fullName evidence="2 5">Cell shape-determining protein MreC</fullName>
    </recommendedName>
    <alternativeName>
        <fullName evidence="4 5">Cell shape protein MreC</fullName>
    </alternativeName>
</protein>
<evidence type="ECO:0000313" key="8">
    <source>
        <dbReference type="EMBL" id="SJZ92910.1"/>
    </source>
</evidence>
<name>A0A1T4PMY2_9FIRM</name>
<evidence type="ECO:0000256" key="5">
    <source>
        <dbReference type="PIRNR" id="PIRNR038471"/>
    </source>
</evidence>
<dbReference type="PIRSF" id="PIRSF038471">
    <property type="entry name" value="MreC"/>
    <property type="match status" value="1"/>
</dbReference>
<dbReference type="InterPro" id="IPR007221">
    <property type="entry name" value="MreC"/>
</dbReference>
<dbReference type="EMBL" id="FUWM01000020">
    <property type="protein sequence ID" value="SJZ92910.1"/>
    <property type="molecule type" value="Genomic_DNA"/>
</dbReference>
<evidence type="ECO:0000256" key="4">
    <source>
        <dbReference type="ARBA" id="ARBA00032089"/>
    </source>
</evidence>
<proteinExistence type="inferred from homology"/>
<dbReference type="OrthoDB" id="9792313at2"/>
<dbReference type="InterPro" id="IPR042175">
    <property type="entry name" value="Cell/Rod_MreC_2"/>
</dbReference>
<feature type="domain" description="Rod shape-determining protein MreC beta-barrel core" evidence="7">
    <location>
        <begin position="123"/>
        <end position="273"/>
    </location>
</feature>
<sequence length="276" mass="30894">MANLFTKHNRFISILVILILILVLANLVGNVLPDGDWGESLVIEFVSPFLAGVNIINDKVTDTFNVIFNYRQVKQENTSLRKEVKKLSWKVQQLNEIAKENSRLRKLLNFKEREDFEIVGAKVIGKSASNWSRIVTINRGSEAGLEPKMLAVTYNGYLIGRIEKVTANNAQILLLNDPNFAIGGLISKNESREIGIVNGTLSQTELLEMNKLPWNAEVKAGNKVVTSGLSKIYPKGILIGKVKKLKPENYGLTRVAIIKPFVDLKTFEEVLVITDF</sequence>
<dbReference type="PANTHER" id="PTHR34138:SF1">
    <property type="entry name" value="CELL SHAPE-DETERMINING PROTEIN MREC"/>
    <property type="match status" value="1"/>
</dbReference>
<evidence type="ECO:0000313" key="9">
    <source>
        <dbReference type="Proteomes" id="UP000190625"/>
    </source>
</evidence>